<evidence type="ECO:0000256" key="2">
    <source>
        <dbReference type="ARBA" id="ARBA00023015"/>
    </source>
</evidence>
<dbReference type="RefSeq" id="WP_133604663.1">
    <property type="nucleotide sequence ID" value="NZ_JAUFPJ010000009.1"/>
</dbReference>
<evidence type="ECO:0000256" key="3">
    <source>
        <dbReference type="ARBA" id="ARBA00023125"/>
    </source>
</evidence>
<evidence type="ECO:0000313" key="7">
    <source>
        <dbReference type="Proteomes" id="UP000295357"/>
    </source>
</evidence>
<comment type="caution">
    <text evidence="6">The sequence shown here is derived from an EMBL/GenBank/DDBJ whole genome shotgun (WGS) entry which is preliminary data.</text>
</comment>
<keyword evidence="7" id="KW-1185">Reference proteome</keyword>
<comment type="similarity">
    <text evidence="1">Belongs to the LysR transcriptional regulatory family.</text>
</comment>
<dbReference type="Pfam" id="PF03466">
    <property type="entry name" value="LysR_substrate"/>
    <property type="match status" value="1"/>
</dbReference>
<dbReference type="AlphaFoldDB" id="A0A4R6MVS4"/>
<gene>
    <name evidence="6" type="ORF">DFR39_10839</name>
</gene>
<dbReference type="Gene3D" id="1.10.10.10">
    <property type="entry name" value="Winged helix-like DNA-binding domain superfamily/Winged helix DNA-binding domain"/>
    <property type="match status" value="1"/>
</dbReference>
<dbReference type="Gene3D" id="3.40.190.290">
    <property type="match status" value="1"/>
</dbReference>
<dbReference type="InterPro" id="IPR036390">
    <property type="entry name" value="WH_DNA-bd_sf"/>
</dbReference>
<accession>A0A4R6MVS4</accession>
<evidence type="ECO:0000256" key="4">
    <source>
        <dbReference type="ARBA" id="ARBA00023163"/>
    </source>
</evidence>
<dbReference type="Proteomes" id="UP000295357">
    <property type="component" value="Unassembled WGS sequence"/>
</dbReference>
<dbReference type="GO" id="GO:0006351">
    <property type="term" value="P:DNA-templated transcription"/>
    <property type="evidence" value="ECO:0007669"/>
    <property type="project" value="TreeGrafter"/>
</dbReference>
<dbReference type="FunFam" id="1.10.10.10:FF:000001">
    <property type="entry name" value="LysR family transcriptional regulator"/>
    <property type="match status" value="1"/>
</dbReference>
<protein>
    <submittedName>
        <fullName evidence="6">DNA-binding transcriptional LysR family regulator</fullName>
    </submittedName>
</protein>
<organism evidence="6 7">
    <name type="scientific">Roseateles asaccharophilus</name>
    <dbReference type="NCBI Taxonomy" id="582607"/>
    <lineage>
        <taxon>Bacteria</taxon>
        <taxon>Pseudomonadati</taxon>
        <taxon>Pseudomonadota</taxon>
        <taxon>Betaproteobacteria</taxon>
        <taxon>Burkholderiales</taxon>
        <taxon>Sphaerotilaceae</taxon>
        <taxon>Roseateles</taxon>
    </lineage>
</organism>
<feature type="domain" description="HTH lysR-type" evidence="5">
    <location>
        <begin position="5"/>
        <end position="62"/>
    </location>
</feature>
<dbReference type="InterPro" id="IPR058163">
    <property type="entry name" value="LysR-type_TF_proteobact-type"/>
</dbReference>
<evidence type="ECO:0000259" key="5">
    <source>
        <dbReference type="PROSITE" id="PS50931"/>
    </source>
</evidence>
<dbReference type="InterPro" id="IPR005119">
    <property type="entry name" value="LysR_subst-bd"/>
</dbReference>
<keyword evidence="2" id="KW-0805">Transcription regulation</keyword>
<dbReference type="GO" id="GO:0003700">
    <property type="term" value="F:DNA-binding transcription factor activity"/>
    <property type="evidence" value="ECO:0007669"/>
    <property type="project" value="InterPro"/>
</dbReference>
<dbReference type="EMBL" id="SNXE01000008">
    <property type="protein sequence ID" value="TDP06571.1"/>
    <property type="molecule type" value="Genomic_DNA"/>
</dbReference>
<dbReference type="GO" id="GO:0043565">
    <property type="term" value="F:sequence-specific DNA binding"/>
    <property type="evidence" value="ECO:0007669"/>
    <property type="project" value="TreeGrafter"/>
</dbReference>
<dbReference type="InterPro" id="IPR000847">
    <property type="entry name" value="LysR_HTH_N"/>
</dbReference>
<dbReference type="InterPro" id="IPR036388">
    <property type="entry name" value="WH-like_DNA-bd_sf"/>
</dbReference>
<name>A0A4R6MVS4_9BURK</name>
<dbReference type="SUPFAM" id="SSF53850">
    <property type="entry name" value="Periplasmic binding protein-like II"/>
    <property type="match status" value="1"/>
</dbReference>
<dbReference type="PANTHER" id="PTHR30537">
    <property type="entry name" value="HTH-TYPE TRANSCRIPTIONAL REGULATOR"/>
    <property type="match status" value="1"/>
</dbReference>
<keyword evidence="3 6" id="KW-0238">DNA-binding</keyword>
<dbReference type="Pfam" id="PF00126">
    <property type="entry name" value="HTH_1"/>
    <property type="match status" value="1"/>
</dbReference>
<sequence length="304" mass="32734">MTQFDKLRAMQVLVSVADSGSFTAAGRLLDLSPVMVGRHVAALEALLGARLIQRSTRRQAFTEVGQLYLAECRRVLELVRQAEQVAEGHAARPQGLLRISAPVTLGQCVFAPLLAELLQAHEGLRADLHLSDAMVDLIGEGFDAAIRIGPVHTEGLIARPLLPYRLILAASPAYLAGAPALQAPQDLARHRCLHHTVWQQGSSWQSARGQTVHWPGQAVLGANHGDALRRAALAGAGIVLQPEVLLAEDLAAGRLQQVLPGTEPPSRPVHLLYPADRLRLPKLQAFITRSLARWGEAAQPPSTP</sequence>
<dbReference type="SUPFAM" id="SSF46785">
    <property type="entry name" value="Winged helix' DNA-binding domain"/>
    <property type="match status" value="1"/>
</dbReference>
<reference evidence="6 7" key="1">
    <citation type="submission" date="2019-03" db="EMBL/GenBank/DDBJ databases">
        <title>Genomic Encyclopedia of Type Strains, Phase IV (KMG-IV): sequencing the most valuable type-strain genomes for metagenomic binning, comparative biology and taxonomic classification.</title>
        <authorList>
            <person name="Goeker M."/>
        </authorList>
    </citation>
    <scope>NUCLEOTIDE SEQUENCE [LARGE SCALE GENOMIC DNA]</scope>
    <source>
        <strain evidence="6 7">DSM 25082</strain>
    </source>
</reference>
<keyword evidence="4" id="KW-0804">Transcription</keyword>
<proteinExistence type="inferred from homology"/>
<evidence type="ECO:0000256" key="1">
    <source>
        <dbReference type="ARBA" id="ARBA00009437"/>
    </source>
</evidence>
<dbReference type="PROSITE" id="PS50931">
    <property type="entry name" value="HTH_LYSR"/>
    <property type="match status" value="1"/>
</dbReference>
<dbReference type="PANTHER" id="PTHR30537:SF5">
    <property type="entry name" value="HTH-TYPE TRANSCRIPTIONAL ACTIVATOR TTDR-RELATED"/>
    <property type="match status" value="1"/>
</dbReference>
<dbReference type="OrthoDB" id="9026421at2"/>
<evidence type="ECO:0000313" key="6">
    <source>
        <dbReference type="EMBL" id="TDP06571.1"/>
    </source>
</evidence>